<organism evidence="2 3">
    <name type="scientific">Flavobacterium lacus</name>
    <dbReference type="NCBI Taxonomy" id="1353778"/>
    <lineage>
        <taxon>Bacteria</taxon>
        <taxon>Pseudomonadati</taxon>
        <taxon>Bacteroidota</taxon>
        <taxon>Flavobacteriia</taxon>
        <taxon>Flavobacteriales</taxon>
        <taxon>Flavobacteriaceae</taxon>
        <taxon>Flavobacterium</taxon>
    </lineage>
</organism>
<dbReference type="Pfam" id="PF07411">
    <property type="entry name" value="DUF1508"/>
    <property type="match status" value="1"/>
</dbReference>
<dbReference type="SUPFAM" id="SSF160113">
    <property type="entry name" value="YegP-like"/>
    <property type="match status" value="1"/>
</dbReference>
<dbReference type="InterPro" id="IPR051141">
    <property type="entry name" value="UPF0339_domain"/>
</dbReference>
<dbReference type="PANTHER" id="PTHR40606">
    <property type="match status" value="1"/>
</dbReference>
<evidence type="ECO:0000313" key="3">
    <source>
        <dbReference type="Proteomes" id="UP000249518"/>
    </source>
</evidence>
<keyword evidence="3" id="KW-1185">Reference proteome</keyword>
<dbReference type="AlphaFoldDB" id="A0A328WXM1"/>
<evidence type="ECO:0000313" key="2">
    <source>
        <dbReference type="EMBL" id="RAR47609.1"/>
    </source>
</evidence>
<dbReference type="InterPro" id="IPR010879">
    <property type="entry name" value="DUF1508"/>
</dbReference>
<accession>A0A328WXM1</accession>
<name>A0A328WXM1_9FLAO</name>
<sequence length="107" mass="12224">MPQFVIQETETGTWFYQLIAPEGSILLTGNKLDFKQSCLGEILSARMNGVYQENYEQRISPGKDHFFILRSMGSEKVIGVSEMYSHPEGCEKAINQIRKHVEKAKIK</sequence>
<dbReference type="RefSeq" id="WP_112086285.1">
    <property type="nucleotide sequence ID" value="NZ_QLSV01000008.1"/>
</dbReference>
<dbReference type="Proteomes" id="UP000249518">
    <property type="component" value="Unassembled WGS sequence"/>
</dbReference>
<dbReference type="Gene3D" id="2.30.29.80">
    <property type="match status" value="1"/>
</dbReference>
<dbReference type="PANTHER" id="PTHR40606:SF1">
    <property type="entry name" value="UPF0339 PROTEIN YEGP"/>
    <property type="match status" value="1"/>
</dbReference>
<dbReference type="EMBL" id="QLSV01000008">
    <property type="protein sequence ID" value="RAR47609.1"/>
    <property type="molecule type" value="Genomic_DNA"/>
</dbReference>
<comment type="caution">
    <text evidence="2">The sequence shown here is derived from an EMBL/GenBank/DDBJ whole genome shotgun (WGS) entry which is preliminary data.</text>
</comment>
<dbReference type="InterPro" id="IPR036913">
    <property type="entry name" value="YegP-like_sf"/>
</dbReference>
<feature type="domain" description="DUF1508" evidence="1">
    <location>
        <begin position="76"/>
        <end position="107"/>
    </location>
</feature>
<protein>
    <submittedName>
        <fullName evidence="2">Uncharacterized protein DUF1508</fullName>
    </submittedName>
</protein>
<proteinExistence type="predicted"/>
<dbReference type="OrthoDB" id="9802792at2"/>
<reference evidence="2 3" key="1">
    <citation type="submission" date="2018-06" db="EMBL/GenBank/DDBJ databases">
        <title>Genomic Encyclopedia of Type Strains, Phase III (KMG-III): the genomes of soil and plant-associated and newly described type strains.</title>
        <authorList>
            <person name="Whitman W."/>
        </authorList>
    </citation>
    <scope>NUCLEOTIDE SEQUENCE [LARGE SCALE GENOMIC DNA]</scope>
    <source>
        <strain evidence="2 3">CGMCC 1.12504</strain>
    </source>
</reference>
<evidence type="ECO:0000259" key="1">
    <source>
        <dbReference type="Pfam" id="PF07411"/>
    </source>
</evidence>
<gene>
    <name evidence="2" type="ORF">B0I10_108112</name>
</gene>